<dbReference type="FunFam" id="3.30.565.10:FF:000006">
    <property type="entry name" value="Sensor histidine kinase WalK"/>
    <property type="match status" value="1"/>
</dbReference>
<dbReference type="SUPFAM" id="SSF55874">
    <property type="entry name" value="ATPase domain of HSP90 chaperone/DNA topoisomerase II/histidine kinase"/>
    <property type="match status" value="1"/>
</dbReference>
<evidence type="ECO:0000256" key="9">
    <source>
        <dbReference type="ARBA" id="ARBA00022840"/>
    </source>
</evidence>
<dbReference type="SUPFAM" id="SSF47384">
    <property type="entry name" value="Homodimeric domain of signal transducing histidine kinase"/>
    <property type="match status" value="1"/>
</dbReference>
<keyword evidence="12" id="KW-1133">Transmembrane helix</keyword>
<dbReference type="InterPro" id="IPR003594">
    <property type="entry name" value="HATPase_dom"/>
</dbReference>
<dbReference type="PROSITE" id="PS50109">
    <property type="entry name" value="HIS_KIN"/>
    <property type="match status" value="1"/>
</dbReference>
<dbReference type="EMBL" id="FNNC01000004">
    <property type="protein sequence ID" value="SDW69499.1"/>
    <property type="molecule type" value="Genomic_DNA"/>
</dbReference>
<proteinExistence type="predicted"/>
<protein>
    <recommendedName>
        <fullName evidence="3">histidine kinase</fullName>
        <ecNumber evidence="3">2.7.13.3</ecNumber>
    </recommendedName>
</protein>
<accession>A0A1H2VNQ6</accession>
<sequence length="593" mass="67146">MKRFRTRLIVALMAIILIVLTVVGLVIGQIVRSLYVDELENSLEREANLSASIAEERNEESWEALAQNISSQLDVRVTIMNETGEVIGETEAESEELDNHFGRPEIEDARESGEGSNIRYSNTLEAELLYYAVPFSYENNTYYMRLAIPVERINAINWLIWGTLIGSFAIALLIILYITTKVTNQLTKPITQATKTANELAKGNFSARAYGSTQDEVGQLTRSINVLAFNLESVTKENQEQQERLETLINTMESGLVFINSRGEITLMNAYCARIFKEDTSQWLDLLYYEAMDEKEIIKLIQKIFLTESRSSATVQMLHELEVRFYHVYGAPVLGEKDELRGIVLVLHDITELKKLEEVRKDFVANVSHELKTPVTSVKGFTETLLDGAMDDEALSRQFLEIIWKESDRLQDLISDLLELSRIEQDYFELNQARFDVSRTTAEAVRLLEPKAIDKHLLLTSRVDTEIYMDGDEARLKQIIINLVNNAIIYTKEGGEVQVRLFKEAEDVVLEVEDNGIGISPEQLPRIFERFYRVDKARSRGSGGTGLGLAIVKHLTDAHGGRIEVNSTKDAGTVFTLRFPGGKQPGEEEFTHS</sequence>
<evidence type="ECO:0000313" key="17">
    <source>
        <dbReference type="Proteomes" id="UP000199488"/>
    </source>
</evidence>
<evidence type="ECO:0000256" key="2">
    <source>
        <dbReference type="ARBA" id="ARBA00004651"/>
    </source>
</evidence>
<dbReference type="GO" id="GO:0000155">
    <property type="term" value="F:phosphorelay sensor kinase activity"/>
    <property type="evidence" value="ECO:0007669"/>
    <property type="project" value="InterPro"/>
</dbReference>
<evidence type="ECO:0000259" key="15">
    <source>
        <dbReference type="PROSITE" id="PS50885"/>
    </source>
</evidence>
<evidence type="ECO:0000256" key="4">
    <source>
        <dbReference type="ARBA" id="ARBA00022475"/>
    </source>
</evidence>
<keyword evidence="12" id="KW-0812">Transmembrane</keyword>
<dbReference type="PANTHER" id="PTHR45453">
    <property type="entry name" value="PHOSPHATE REGULON SENSOR PROTEIN PHOR"/>
    <property type="match status" value="1"/>
</dbReference>
<evidence type="ECO:0000256" key="1">
    <source>
        <dbReference type="ARBA" id="ARBA00000085"/>
    </source>
</evidence>
<dbReference type="InterPro" id="IPR035965">
    <property type="entry name" value="PAS-like_dom_sf"/>
</dbReference>
<dbReference type="STRING" id="1122204.SAMN05421781_2160"/>
<evidence type="ECO:0000256" key="6">
    <source>
        <dbReference type="ARBA" id="ARBA00022679"/>
    </source>
</evidence>
<feature type="domain" description="PAC" evidence="14">
    <location>
        <begin position="309"/>
        <end position="362"/>
    </location>
</feature>
<evidence type="ECO:0000256" key="3">
    <source>
        <dbReference type="ARBA" id="ARBA00012438"/>
    </source>
</evidence>
<dbReference type="InterPro" id="IPR031967">
    <property type="entry name" value="PhoR_single_Cache-like_dom"/>
</dbReference>
<dbReference type="Gene3D" id="3.30.565.10">
    <property type="entry name" value="Histidine kinase-like ATPase, C-terminal domain"/>
    <property type="match status" value="1"/>
</dbReference>
<dbReference type="InterPro" id="IPR003660">
    <property type="entry name" value="HAMP_dom"/>
</dbReference>
<dbReference type="GO" id="GO:0006355">
    <property type="term" value="P:regulation of DNA-templated transcription"/>
    <property type="evidence" value="ECO:0007669"/>
    <property type="project" value="InterPro"/>
</dbReference>
<evidence type="ECO:0000256" key="12">
    <source>
        <dbReference type="SAM" id="Phobius"/>
    </source>
</evidence>
<dbReference type="InterPro" id="IPR004358">
    <property type="entry name" value="Sig_transdc_His_kin-like_C"/>
</dbReference>
<dbReference type="InterPro" id="IPR000014">
    <property type="entry name" value="PAS"/>
</dbReference>
<dbReference type="InterPro" id="IPR050351">
    <property type="entry name" value="BphY/WalK/GraS-like"/>
</dbReference>
<dbReference type="InterPro" id="IPR013767">
    <property type="entry name" value="PAS_fold"/>
</dbReference>
<keyword evidence="5" id="KW-0597">Phosphoprotein</keyword>
<dbReference type="SMART" id="SM00304">
    <property type="entry name" value="HAMP"/>
    <property type="match status" value="1"/>
</dbReference>
<dbReference type="SMART" id="SM00388">
    <property type="entry name" value="HisKA"/>
    <property type="match status" value="1"/>
</dbReference>
<dbReference type="Pfam" id="PF00672">
    <property type="entry name" value="HAMP"/>
    <property type="match status" value="1"/>
</dbReference>
<keyword evidence="4" id="KW-1003">Cell membrane</keyword>
<dbReference type="PRINTS" id="PR00344">
    <property type="entry name" value="BCTRLSENSOR"/>
</dbReference>
<dbReference type="SUPFAM" id="SSF55785">
    <property type="entry name" value="PYP-like sensor domain (PAS domain)"/>
    <property type="match status" value="1"/>
</dbReference>
<dbReference type="CDD" id="cd00075">
    <property type="entry name" value="HATPase"/>
    <property type="match status" value="1"/>
</dbReference>
<keyword evidence="7" id="KW-0547">Nucleotide-binding</keyword>
<dbReference type="OrthoDB" id="9813151at2"/>
<comment type="subcellular location">
    <subcellularLocation>
        <location evidence="2">Cell membrane</location>
        <topology evidence="2">Multi-pass membrane protein</topology>
    </subcellularLocation>
</comment>
<dbReference type="EC" id="2.7.13.3" evidence="3"/>
<dbReference type="Pfam" id="PF00512">
    <property type="entry name" value="HisKA"/>
    <property type="match status" value="1"/>
</dbReference>
<dbReference type="GO" id="GO:0004721">
    <property type="term" value="F:phosphoprotein phosphatase activity"/>
    <property type="evidence" value="ECO:0007669"/>
    <property type="project" value="TreeGrafter"/>
</dbReference>
<evidence type="ECO:0000259" key="13">
    <source>
        <dbReference type="PROSITE" id="PS50109"/>
    </source>
</evidence>
<dbReference type="SMART" id="SM00387">
    <property type="entry name" value="HATPase_c"/>
    <property type="match status" value="1"/>
</dbReference>
<organism evidence="16 17">
    <name type="scientific">Marinococcus luteus</name>
    <dbReference type="NCBI Taxonomy" id="1122204"/>
    <lineage>
        <taxon>Bacteria</taxon>
        <taxon>Bacillati</taxon>
        <taxon>Bacillota</taxon>
        <taxon>Bacilli</taxon>
        <taxon>Bacillales</taxon>
        <taxon>Bacillaceae</taxon>
        <taxon>Marinococcus</taxon>
    </lineage>
</organism>
<name>A0A1H2VNQ6_9BACI</name>
<dbReference type="AlphaFoldDB" id="A0A1H2VNQ6"/>
<dbReference type="RefSeq" id="WP_091614830.1">
    <property type="nucleotide sequence ID" value="NZ_FNNC01000004.1"/>
</dbReference>
<dbReference type="SUPFAM" id="SSF158472">
    <property type="entry name" value="HAMP domain-like"/>
    <property type="match status" value="1"/>
</dbReference>
<dbReference type="FunFam" id="1.10.287.130:FF:000008">
    <property type="entry name" value="Two-component sensor histidine kinase"/>
    <property type="match status" value="1"/>
</dbReference>
<evidence type="ECO:0000256" key="5">
    <source>
        <dbReference type="ARBA" id="ARBA00022553"/>
    </source>
</evidence>
<dbReference type="Pfam" id="PF02518">
    <property type="entry name" value="HATPase_c"/>
    <property type="match status" value="1"/>
</dbReference>
<dbReference type="PANTHER" id="PTHR45453:SF1">
    <property type="entry name" value="PHOSPHATE REGULON SENSOR PROTEIN PHOR"/>
    <property type="match status" value="1"/>
</dbReference>
<evidence type="ECO:0000259" key="14">
    <source>
        <dbReference type="PROSITE" id="PS50113"/>
    </source>
</evidence>
<feature type="transmembrane region" description="Helical" evidence="12">
    <location>
        <begin position="158"/>
        <end position="178"/>
    </location>
</feature>
<evidence type="ECO:0000313" key="16">
    <source>
        <dbReference type="EMBL" id="SDW69499.1"/>
    </source>
</evidence>
<dbReference type="NCBIfam" id="TIGR00229">
    <property type="entry name" value="sensory_box"/>
    <property type="match status" value="1"/>
</dbReference>
<evidence type="ECO:0000256" key="7">
    <source>
        <dbReference type="ARBA" id="ARBA00022741"/>
    </source>
</evidence>
<evidence type="ECO:0000256" key="8">
    <source>
        <dbReference type="ARBA" id="ARBA00022777"/>
    </source>
</evidence>
<dbReference type="CDD" id="cd06225">
    <property type="entry name" value="HAMP"/>
    <property type="match status" value="1"/>
</dbReference>
<dbReference type="PROSITE" id="PS50885">
    <property type="entry name" value="HAMP"/>
    <property type="match status" value="1"/>
</dbReference>
<dbReference type="InterPro" id="IPR036097">
    <property type="entry name" value="HisK_dim/P_sf"/>
</dbReference>
<dbReference type="InterPro" id="IPR003661">
    <property type="entry name" value="HisK_dim/P_dom"/>
</dbReference>
<dbReference type="GO" id="GO:0005524">
    <property type="term" value="F:ATP binding"/>
    <property type="evidence" value="ECO:0007669"/>
    <property type="project" value="UniProtKB-KW"/>
</dbReference>
<dbReference type="Gene3D" id="1.10.8.500">
    <property type="entry name" value="HAMP domain in histidine kinase"/>
    <property type="match status" value="1"/>
</dbReference>
<reference evidence="16 17" key="1">
    <citation type="submission" date="2016-10" db="EMBL/GenBank/DDBJ databases">
        <authorList>
            <person name="de Groot N.N."/>
        </authorList>
    </citation>
    <scope>NUCLEOTIDE SEQUENCE [LARGE SCALE GENOMIC DNA]</scope>
    <source>
        <strain evidence="16 17">DSM 23126</strain>
    </source>
</reference>
<dbReference type="Gene3D" id="1.10.287.130">
    <property type="match status" value="1"/>
</dbReference>
<evidence type="ECO:0000256" key="10">
    <source>
        <dbReference type="ARBA" id="ARBA00023012"/>
    </source>
</evidence>
<keyword evidence="6" id="KW-0808">Transferase</keyword>
<dbReference type="InterPro" id="IPR005467">
    <property type="entry name" value="His_kinase_dom"/>
</dbReference>
<dbReference type="InterPro" id="IPR036890">
    <property type="entry name" value="HATPase_C_sf"/>
</dbReference>
<dbReference type="NCBIfam" id="NF046044">
    <property type="entry name" value="PnpS"/>
    <property type="match status" value="1"/>
</dbReference>
<gene>
    <name evidence="16" type="ORF">SAMN05421781_2160</name>
</gene>
<keyword evidence="10" id="KW-0902">Two-component regulatory system</keyword>
<keyword evidence="11 12" id="KW-0472">Membrane</keyword>
<dbReference type="GO" id="GO:0016036">
    <property type="term" value="P:cellular response to phosphate starvation"/>
    <property type="evidence" value="ECO:0007669"/>
    <property type="project" value="TreeGrafter"/>
</dbReference>
<keyword evidence="17" id="KW-1185">Reference proteome</keyword>
<evidence type="ECO:0000256" key="11">
    <source>
        <dbReference type="ARBA" id="ARBA00023136"/>
    </source>
</evidence>
<dbReference type="Pfam" id="PF00989">
    <property type="entry name" value="PAS"/>
    <property type="match status" value="1"/>
</dbReference>
<keyword evidence="9" id="KW-0067">ATP-binding</keyword>
<keyword evidence="8 16" id="KW-0418">Kinase</keyword>
<feature type="domain" description="Histidine kinase" evidence="13">
    <location>
        <begin position="366"/>
        <end position="583"/>
    </location>
</feature>
<dbReference type="Proteomes" id="UP000199488">
    <property type="component" value="Unassembled WGS sequence"/>
</dbReference>
<dbReference type="PROSITE" id="PS50113">
    <property type="entry name" value="PAC"/>
    <property type="match status" value="1"/>
</dbReference>
<feature type="domain" description="HAMP" evidence="15">
    <location>
        <begin position="184"/>
        <end position="236"/>
    </location>
</feature>
<dbReference type="GO" id="GO:0005886">
    <property type="term" value="C:plasma membrane"/>
    <property type="evidence" value="ECO:0007669"/>
    <property type="project" value="UniProtKB-SubCell"/>
</dbReference>
<dbReference type="Gene3D" id="3.30.450.20">
    <property type="entry name" value="PAS domain"/>
    <property type="match status" value="2"/>
</dbReference>
<dbReference type="InterPro" id="IPR000700">
    <property type="entry name" value="PAS-assoc_C"/>
</dbReference>
<dbReference type="CDD" id="cd00082">
    <property type="entry name" value="HisKA"/>
    <property type="match status" value="1"/>
</dbReference>
<comment type="catalytic activity">
    <reaction evidence="1">
        <text>ATP + protein L-histidine = ADP + protein N-phospho-L-histidine.</text>
        <dbReference type="EC" id="2.7.13.3"/>
    </reaction>
</comment>
<dbReference type="Pfam" id="PF16736">
    <property type="entry name" value="sCache_like"/>
    <property type="match status" value="1"/>
</dbReference>